<evidence type="ECO:0000256" key="3">
    <source>
        <dbReference type="ARBA" id="ARBA00023125"/>
    </source>
</evidence>
<dbReference type="FunFam" id="1.10.10.10:FF:000001">
    <property type="entry name" value="LysR family transcriptional regulator"/>
    <property type="match status" value="1"/>
</dbReference>
<dbReference type="PANTHER" id="PTHR30346">
    <property type="entry name" value="TRANSCRIPTIONAL DUAL REGULATOR HCAR-RELATED"/>
    <property type="match status" value="1"/>
</dbReference>
<dbReference type="PRINTS" id="PR00039">
    <property type="entry name" value="HTHLYSR"/>
</dbReference>
<keyword evidence="2" id="KW-0805">Transcription regulation</keyword>
<evidence type="ECO:0000259" key="5">
    <source>
        <dbReference type="PROSITE" id="PS50931"/>
    </source>
</evidence>
<reference evidence="6 7" key="1">
    <citation type="submission" date="2020-08" db="EMBL/GenBank/DDBJ databases">
        <title>Genomic Encyclopedia of Type Strains, Phase III (KMG-III): the genomes of soil and plant-associated and newly described type strains.</title>
        <authorList>
            <person name="Whitman W."/>
        </authorList>
    </citation>
    <scope>NUCLEOTIDE SEQUENCE [LARGE SCALE GENOMIC DNA]</scope>
    <source>
        <strain evidence="6 7">CECT 8577</strain>
    </source>
</reference>
<dbReference type="Gene3D" id="1.10.10.10">
    <property type="entry name" value="Winged helix-like DNA-binding domain superfamily/Winged helix DNA-binding domain"/>
    <property type="match status" value="1"/>
</dbReference>
<name>A0A839S4C5_9PSEU</name>
<dbReference type="InterPro" id="IPR036388">
    <property type="entry name" value="WH-like_DNA-bd_sf"/>
</dbReference>
<dbReference type="EMBL" id="JACHWU010000006">
    <property type="protein sequence ID" value="MBB3052931.1"/>
    <property type="molecule type" value="Genomic_DNA"/>
</dbReference>
<keyword evidence="4" id="KW-0804">Transcription</keyword>
<dbReference type="Pfam" id="PF03466">
    <property type="entry name" value="LysR_substrate"/>
    <property type="match status" value="1"/>
</dbReference>
<gene>
    <name evidence="6" type="ORF">FHS23_003974</name>
</gene>
<dbReference type="InterPro" id="IPR005119">
    <property type="entry name" value="LysR_subst-bd"/>
</dbReference>
<dbReference type="Gene3D" id="3.40.190.10">
    <property type="entry name" value="Periplasmic binding protein-like II"/>
    <property type="match status" value="2"/>
</dbReference>
<evidence type="ECO:0000256" key="1">
    <source>
        <dbReference type="ARBA" id="ARBA00009437"/>
    </source>
</evidence>
<dbReference type="SUPFAM" id="SSF53850">
    <property type="entry name" value="Periplasmic binding protein-like II"/>
    <property type="match status" value="1"/>
</dbReference>
<dbReference type="InterPro" id="IPR036390">
    <property type="entry name" value="WH_DNA-bd_sf"/>
</dbReference>
<dbReference type="CDD" id="cd08414">
    <property type="entry name" value="PBP2_LTTR_aromatics_like"/>
    <property type="match status" value="1"/>
</dbReference>
<dbReference type="GO" id="GO:0032993">
    <property type="term" value="C:protein-DNA complex"/>
    <property type="evidence" value="ECO:0007669"/>
    <property type="project" value="TreeGrafter"/>
</dbReference>
<dbReference type="PROSITE" id="PS50931">
    <property type="entry name" value="HTH_LYSR"/>
    <property type="match status" value="1"/>
</dbReference>
<dbReference type="AlphaFoldDB" id="A0A839S4C5"/>
<dbReference type="PANTHER" id="PTHR30346:SF28">
    <property type="entry name" value="HTH-TYPE TRANSCRIPTIONAL REGULATOR CYNR"/>
    <property type="match status" value="1"/>
</dbReference>
<dbReference type="GO" id="GO:0003677">
    <property type="term" value="F:DNA binding"/>
    <property type="evidence" value="ECO:0007669"/>
    <property type="project" value="UniProtKB-KW"/>
</dbReference>
<sequence>MDLHHVKAFLAVAEELHFGRAAARLHIAQPPLSRTIQQLERHLGSPLFDRTTRRVSLTPQGEALVPAAYDIVRAFDAAERAVAHAGEGAVGTVSIGFAGPSSHPLISALAQRVRQDQPGIELALSSTTYGSEAIGQLADGTLDMAIVRWDATPPGMCSRVVRVDHFVIVVPESHPLAGRESVGMEELVDESWVFLEAASGSSLRDTAMRKAEQAGFTPRVVQQGPDTWTLMALVAAGVGLTLTVDTAFRNVITTGLSVIPLEGGREDALARLIWRAETTPAVDRVLDLSEIALPTPEGYAGP</sequence>
<dbReference type="Pfam" id="PF00126">
    <property type="entry name" value="HTH_1"/>
    <property type="match status" value="1"/>
</dbReference>
<evidence type="ECO:0000256" key="4">
    <source>
        <dbReference type="ARBA" id="ARBA00023163"/>
    </source>
</evidence>
<feature type="domain" description="HTH lysR-type" evidence="5">
    <location>
        <begin position="1"/>
        <end position="58"/>
    </location>
</feature>
<proteinExistence type="inferred from homology"/>
<dbReference type="SUPFAM" id="SSF46785">
    <property type="entry name" value="Winged helix' DNA-binding domain"/>
    <property type="match status" value="1"/>
</dbReference>
<evidence type="ECO:0000256" key="2">
    <source>
        <dbReference type="ARBA" id="ARBA00023015"/>
    </source>
</evidence>
<protein>
    <submittedName>
        <fullName evidence="6">DNA-binding transcriptional LysR family regulator</fullName>
    </submittedName>
</protein>
<dbReference type="InterPro" id="IPR000847">
    <property type="entry name" value="LysR_HTH_N"/>
</dbReference>
<keyword evidence="7" id="KW-1185">Reference proteome</keyword>
<dbReference type="RefSeq" id="WP_183658124.1">
    <property type="nucleotide sequence ID" value="NZ_JACHWU010000006.1"/>
</dbReference>
<accession>A0A839S4C5</accession>
<organism evidence="6 7">
    <name type="scientific">Prauserella isguenensis</name>
    <dbReference type="NCBI Taxonomy" id="1470180"/>
    <lineage>
        <taxon>Bacteria</taxon>
        <taxon>Bacillati</taxon>
        <taxon>Actinomycetota</taxon>
        <taxon>Actinomycetes</taxon>
        <taxon>Pseudonocardiales</taxon>
        <taxon>Pseudonocardiaceae</taxon>
        <taxon>Prauserella</taxon>
    </lineage>
</organism>
<evidence type="ECO:0000313" key="6">
    <source>
        <dbReference type="EMBL" id="MBB3052931.1"/>
    </source>
</evidence>
<comment type="caution">
    <text evidence="6">The sequence shown here is derived from an EMBL/GenBank/DDBJ whole genome shotgun (WGS) entry which is preliminary data.</text>
</comment>
<dbReference type="Proteomes" id="UP000550714">
    <property type="component" value="Unassembled WGS sequence"/>
</dbReference>
<dbReference type="GO" id="GO:0003700">
    <property type="term" value="F:DNA-binding transcription factor activity"/>
    <property type="evidence" value="ECO:0007669"/>
    <property type="project" value="InterPro"/>
</dbReference>
<keyword evidence="3 6" id="KW-0238">DNA-binding</keyword>
<comment type="similarity">
    <text evidence="1">Belongs to the LysR transcriptional regulatory family.</text>
</comment>
<evidence type="ECO:0000313" key="7">
    <source>
        <dbReference type="Proteomes" id="UP000550714"/>
    </source>
</evidence>